<dbReference type="HOGENOM" id="CLU_687299_0_0_1"/>
<organism evidence="2 3">
    <name type="scientific">Sphaerobolus stellatus (strain SS14)</name>
    <dbReference type="NCBI Taxonomy" id="990650"/>
    <lineage>
        <taxon>Eukaryota</taxon>
        <taxon>Fungi</taxon>
        <taxon>Dikarya</taxon>
        <taxon>Basidiomycota</taxon>
        <taxon>Agaricomycotina</taxon>
        <taxon>Agaricomycetes</taxon>
        <taxon>Phallomycetidae</taxon>
        <taxon>Geastrales</taxon>
        <taxon>Sphaerobolaceae</taxon>
        <taxon>Sphaerobolus</taxon>
    </lineage>
</organism>
<evidence type="ECO:0000256" key="1">
    <source>
        <dbReference type="SAM" id="MobiDB-lite"/>
    </source>
</evidence>
<accession>A0A0C9UMJ0</accession>
<dbReference type="Proteomes" id="UP000054279">
    <property type="component" value="Unassembled WGS sequence"/>
</dbReference>
<keyword evidence="3" id="KW-1185">Reference proteome</keyword>
<dbReference type="EMBL" id="KN837270">
    <property type="protein sequence ID" value="KIJ30037.1"/>
    <property type="molecule type" value="Genomic_DNA"/>
</dbReference>
<gene>
    <name evidence="2" type="ORF">M422DRAFT_268503</name>
</gene>
<name>A0A0C9UMJ0_SPHS4</name>
<proteinExistence type="predicted"/>
<feature type="region of interest" description="Disordered" evidence="1">
    <location>
        <begin position="285"/>
        <end position="306"/>
    </location>
</feature>
<evidence type="ECO:0000313" key="2">
    <source>
        <dbReference type="EMBL" id="KIJ30037.1"/>
    </source>
</evidence>
<reference evidence="2 3" key="1">
    <citation type="submission" date="2014-06" db="EMBL/GenBank/DDBJ databases">
        <title>Evolutionary Origins and Diversification of the Mycorrhizal Mutualists.</title>
        <authorList>
            <consortium name="DOE Joint Genome Institute"/>
            <consortium name="Mycorrhizal Genomics Consortium"/>
            <person name="Kohler A."/>
            <person name="Kuo A."/>
            <person name="Nagy L.G."/>
            <person name="Floudas D."/>
            <person name="Copeland A."/>
            <person name="Barry K.W."/>
            <person name="Cichocki N."/>
            <person name="Veneault-Fourrey C."/>
            <person name="LaButti K."/>
            <person name="Lindquist E.A."/>
            <person name="Lipzen A."/>
            <person name="Lundell T."/>
            <person name="Morin E."/>
            <person name="Murat C."/>
            <person name="Riley R."/>
            <person name="Ohm R."/>
            <person name="Sun H."/>
            <person name="Tunlid A."/>
            <person name="Henrissat B."/>
            <person name="Grigoriev I.V."/>
            <person name="Hibbett D.S."/>
            <person name="Martin F."/>
        </authorList>
    </citation>
    <scope>NUCLEOTIDE SEQUENCE [LARGE SCALE GENOMIC DNA]</scope>
    <source>
        <strain evidence="2 3">SS14</strain>
    </source>
</reference>
<evidence type="ECO:0000313" key="3">
    <source>
        <dbReference type="Proteomes" id="UP000054279"/>
    </source>
</evidence>
<feature type="compositionally biased region" description="Polar residues" evidence="1">
    <location>
        <begin position="285"/>
        <end position="296"/>
    </location>
</feature>
<dbReference type="AlphaFoldDB" id="A0A0C9UMJ0"/>
<protein>
    <submittedName>
        <fullName evidence="2">Uncharacterized protein</fullName>
    </submittedName>
</protein>
<sequence>MTGNYPRITAAHYETFIENGRQYQESVETTAQEPCYTPDHPHRELFLHEIEEVPSSVLPNIASLYRINPILAISLHAAVTSVDNSIFAAATGWTGSCGQPVACHLPPHRILELGIGPPPVLKFPAIFSGQNPFLNTFKTKVEAISAWKEMQCYMRSSLAWKAAAFQTERFRAEIWRRPLTAAKDQCTGGRFPEWRWIDLSPSYAIIKKAKQNNGVLFSPGIPLTVAEVIHAHSDRKSNILRSNISSTPSVSPITTGLTSGSSSHYRPHMHYDCPTPARPIARASYASSKPISTRNRSPGPPKHPKNFTITGKELIKWHPPILTLSPVASIITTRAPTLDLTPPFTATRLINITNVLSTLSLIPSEDSVTEEVFQEDRIRVAPIKEGDPECSLKRGDNVWVL</sequence>